<dbReference type="RefSeq" id="WP_092318390.1">
    <property type="nucleotide sequence ID" value="NZ_FOKY01000002.1"/>
</dbReference>
<accession>A0A1I1DJ95</accession>
<sequence>MGAQTPWVQLNTPNGYYIEDNTEIWNVDSDVMEATIMRMSTSGNTTTTNANRFPITMENDVYSSEGGFKLGTPMKVYNGTGLDFPELTTPKYENCYFYAVTGTGPKSDEARITNSPNSVADPKQKLPLHLNFHTLENSPLSYAVIGNIYKNAKDKSHTYIQY</sequence>
<proteinExistence type="predicted"/>
<dbReference type="Proteomes" id="UP000240042">
    <property type="component" value="Unassembled WGS sequence"/>
</dbReference>
<dbReference type="EMBL" id="FOKY01000002">
    <property type="protein sequence ID" value="SFB74516.1"/>
    <property type="molecule type" value="Genomic_DNA"/>
</dbReference>
<gene>
    <name evidence="1" type="ORF">SAMN02745150_00554</name>
</gene>
<keyword evidence="2" id="KW-1185">Reference proteome</keyword>
<name>A0A1I1DJ95_BREAD</name>
<dbReference type="STRING" id="34097.SAMN02745150_00554"/>
<protein>
    <submittedName>
        <fullName evidence="1">Uncharacterized protein</fullName>
    </submittedName>
</protein>
<dbReference type="AlphaFoldDB" id="A0A1I1DJ95"/>
<evidence type="ECO:0000313" key="2">
    <source>
        <dbReference type="Proteomes" id="UP000240042"/>
    </source>
</evidence>
<reference evidence="2" key="1">
    <citation type="submission" date="2016-10" db="EMBL/GenBank/DDBJ databases">
        <authorList>
            <person name="Varghese N."/>
            <person name="Submissions S."/>
        </authorList>
    </citation>
    <scope>NUCLEOTIDE SEQUENCE [LARGE SCALE GENOMIC DNA]</scope>
    <source>
        <strain evidence="2">ATCC 43811</strain>
    </source>
</reference>
<organism evidence="1 2">
    <name type="scientific">Brevinema andersonii</name>
    <dbReference type="NCBI Taxonomy" id="34097"/>
    <lineage>
        <taxon>Bacteria</taxon>
        <taxon>Pseudomonadati</taxon>
        <taxon>Spirochaetota</taxon>
        <taxon>Spirochaetia</taxon>
        <taxon>Brevinematales</taxon>
        <taxon>Brevinemataceae</taxon>
        <taxon>Brevinema</taxon>
    </lineage>
</organism>
<evidence type="ECO:0000313" key="1">
    <source>
        <dbReference type="EMBL" id="SFB74516.1"/>
    </source>
</evidence>